<keyword evidence="3" id="KW-1185">Reference proteome</keyword>
<feature type="compositionally biased region" description="Polar residues" evidence="1">
    <location>
        <begin position="284"/>
        <end position="300"/>
    </location>
</feature>
<name>A0A559LZ61_9HELO</name>
<feature type="compositionally biased region" description="Low complexity" evidence="1">
    <location>
        <begin position="326"/>
        <end position="336"/>
    </location>
</feature>
<protein>
    <submittedName>
        <fullName evidence="2">Uncharacterized protein</fullName>
    </submittedName>
</protein>
<sequence>TTDKAAVPTPAFSKSSRSSPDSTYSVIPHNIVISLPNFRKNRTLYQSRITPHPLSWDFQLPSATPLHPARYRGPSSITERTHEENQERAYIAASRRSDRSLEARVESARRASEIHKRRTGRSLRVTEQDVINEEMYEEEDDDLPSQYRRLTAHLHTGSVDFNKRLSAYLTSNVAMRSAVEQAVNNSYNQQYGGGQQFGQSSVFPSPMLAHQAQQLRQQQQQSSTLHRQSPYTSARPQQDSRFSHQRSASIAVPQEMSADFPHSSMLQSNDDRRLSLPAVRAESDSPSEPQTPISASSPKSRPSFPPGSFTQQQIQPQKPISTSTYNINNNNNNNNIGSFTSGQNYGPFSSTLPAEQQMMLGPTLDDPYMNMSMNGSDNCNQPDIWANYNGQLQSTSDTVKQPQTYQSFDGLHSTLAPSAINQSDANQAFFDSESLTGTPGINGESWGSFIDTDLWDFPGASQQSQAST</sequence>
<comment type="caution">
    <text evidence="2">The sequence shown here is derived from an EMBL/GenBank/DDBJ whole genome shotgun (WGS) entry which is preliminary data.</text>
</comment>
<feature type="region of interest" description="Disordered" evidence="1">
    <location>
        <begin position="1"/>
        <end position="22"/>
    </location>
</feature>
<feature type="non-terminal residue" evidence="2">
    <location>
        <position position="1"/>
    </location>
</feature>
<gene>
    <name evidence="2" type="ORF">LAWI1_G008612</name>
</gene>
<dbReference type="AlphaFoldDB" id="A0A559LZ61"/>
<evidence type="ECO:0000256" key="1">
    <source>
        <dbReference type="SAM" id="MobiDB-lite"/>
    </source>
</evidence>
<proteinExistence type="predicted"/>
<feature type="compositionally biased region" description="Polar residues" evidence="1">
    <location>
        <begin position="308"/>
        <end position="325"/>
    </location>
</feature>
<dbReference type="EMBL" id="QGML01004510">
    <property type="protein sequence ID" value="TVY85994.1"/>
    <property type="molecule type" value="Genomic_DNA"/>
</dbReference>
<feature type="compositionally biased region" description="Polar residues" evidence="1">
    <location>
        <begin position="229"/>
        <end position="248"/>
    </location>
</feature>
<accession>A0A559LZ61</accession>
<reference evidence="2 3" key="1">
    <citation type="submission" date="2018-05" db="EMBL/GenBank/DDBJ databases">
        <title>Genome sequencing and assembly of the regulated plant pathogen Lachnellula willkommii and related sister species for the development of diagnostic species identification markers.</title>
        <authorList>
            <person name="Giroux E."/>
            <person name="Bilodeau G."/>
        </authorList>
    </citation>
    <scope>NUCLEOTIDE SEQUENCE [LARGE SCALE GENOMIC DNA]</scope>
    <source>
        <strain evidence="2 3">CBS 172.35</strain>
    </source>
</reference>
<dbReference type="Proteomes" id="UP000315522">
    <property type="component" value="Unassembled WGS sequence"/>
</dbReference>
<feature type="compositionally biased region" description="Low complexity" evidence="1">
    <location>
        <begin position="209"/>
        <end position="228"/>
    </location>
</feature>
<feature type="region of interest" description="Disordered" evidence="1">
    <location>
        <begin position="209"/>
        <end position="249"/>
    </location>
</feature>
<evidence type="ECO:0000313" key="2">
    <source>
        <dbReference type="EMBL" id="TVY85994.1"/>
    </source>
</evidence>
<feature type="compositionally biased region" description="Polar residues" evidence="1">
    <location>
        <begin position="12"/>
        <end position="22"/>
    </location>
</feature>
<organism evidence="2 3">
    <name type="scientific">Lachnellula willkommii</name>
    <dbReference type="NCBI Taxonomy" id="215461"/>
    <lineage>
        <taxon>Eukaryota</taxon>
        <taxon>Fungi</taxon>
        <taxon>Dikarya</taxon>
        <taxon>Ascomycota</taxon>
        <taxon>Pezizomycotina</taxon>
        <taxon>Leotiomycetes</taxon>
        <taxon>Helotiales</taxon>
        <taxon>Lachnaceae</taxon>
        <taxon>Lachnellula</taxon>
    </lineage>
</organism>
<feature type="region of interest" description="Disordered" evidence="1">
    <location>
        <begin position="278"/>
        <end position="350"/>
    </location>
</feature>
<evidence type="ECO:0000313" key="3">
    <source>
        <dbReference type="Proteomes" id="UP000315522"/>
    </source>
</evidence>
<feature type="compositionally biased region" description="Polar residues" evidence="1">
    <location>
        <begin position="337"/>
        <end position="350"/>
    </location>
</feature>